<reference evidence="1 2" key="1">
    <citation type="submission" date="2018-04" db="EMBL/GenBank/DDBJ databases">
        <title>WGS assembly of Panicum hallii var. hallii HAL2.</title>
        <authorList>
            <person name="Lovell J."/>
            <person name="Jenkins J."/>
            <person name="Lowry D."/>
            <person name="Mamidi S."/>
            <person name="Sreedasyam A."/>
            <person name="Weng X."/>
            <person name="Barry K."/>
            <person name="Bonette J."/>
            <person name="Campitelli B."/>
            <person name="Daum C."/>
            <person name="Gordon S."/>
            <person name="Gould B."/>
            <person name="Lipzen A."/>
            <person name="MacQueen A."/>
            <person name="Palacio-Mejia J."/>
            <person name="Plott C."/>
            <person name="Shakirov E."/>
            <person name="Shu S."/>
            <person name="Yoshinaga Y."/>
            <person name="Zane M."/>
            <person name="Rokhsar D."/>
            <person name="Grimwood J."/>
            <person name="Schmutz J."/>
            <person name="Juenger T."/>
        </authorList>
    </citation>
    <scope>NUCLEOTIDE SEQUENCE [LARGE SCALE GENOMIC DNA]</scope>
    <source>
        <strain evidence="2">cv. HAL2</strain>
    </source>
</reference>
<sequence>MMYHCRNNSVATKVIVATRCGLFVLVLALGSVASTAVPPCFFTPTSLLHCLLANGVLIGVNAMAVDPHGSLLRWLAIA</sequence>
<proteinExistence type="predicted"/>
<protein>
    <submittedName>
        <fullName evidence="1">Uncharacterized protein</fullName>
    </submittedName>
</protein>
<dbReference type="Proteomes" id="UP000244336">
    <property type="component" value="Chromosome 5"/>
</dbReference>
<name>A0A2T7DM71_9POAL</name>
<dbReference type="Gramene" id="PUZ56683">
    <property type="protein sequence ID" value="PUZ56683"/>
    <property type="gene ID" value="GQ55_5G347200"/>
</dbReference>
<gene>
    <name evidence="1" type="ORF">GQ55_5G347200</name>
</gene>
<dbReference type="EMBL" id="CM009753">
    <property type="protein sequence ID" value="PUZ56683.1"/>
    <property type="molecule type" value="Genomic_DNA"/>
</dbReference>
<organism evidence="1 2">
    <name type="scientific">Panicum hallii var. hallii</name>
    <dbReference type="NCBI Taxonomy" id="1504633"/>
    <lineage>
        <taxon>Eukaryota</taxon>
        <taxon>Viridiplantae</taxon>
        <taxon>Streptophyta</taxon>
        <taxon>Embryophyta</taxon>
        <taxon>Tracheophyta</taxon>
        <taxon>Spermatophyta</taxon>
        <taxon>Magnoliopsida</taxon>
        <taxon>Liliopsida</taxon>
        <taxon>Poales</taxon>
        <taxon>Poaceae</taxon>
        <taxon>PACMAD clade</taxon>
        <taxon>Panicoideae</taxon>
        <taxon>Panicodae</taxon>
        <taxon>Paniceae</taxon>
        <taxon>Panicinae</taxon>
        <taxon>Panicum</taxon>
        <taxon>Panicum sect. Panicum</taxon>
    </lineage>
</organism>
<evidence type="ECO:0000313" key="1">
    <source>
        <dbReference type="EMBL" id="PUZ56683.1"/>
    </source>
</evidence>
<dbReference type="AlphaFoldDB" id="A0A2T7DM71"/>
<accession>A0A2T7DM71</accession>
<evidence type="ECO:0000313" key="2">
    <source>
        <dbReference type="Proteomes" id="UP000244336"/>
    </source>
</evidence>
<keyword evidence="2" id="KW-1185">Reference proteome</keyword>